<evidence type="ECO:0000313" key="11">
    <source>
        <dbReference type="Proteomes" id="UP000177821"/>
    </source>
</evidence>
<feature type="binding site" evidence="6 7">
    <location>
        <position position="278"/>
    </location>
    <ligand>
        <name>L-serine</name>
        <dbReference type="ChEBI" id="CHEBI:33384"/>
    </ligand>
</feature>
<dbReference type="InterPro" id="IPR033729">
    <property type="entry name" value="SerRS_core"/>
</dbReference>
<evidence type="ECO:0000259" key="9">
    <source>
        <dbReference type="PROSITE" id="PS50862"/>
    </source>
</evidence>
<feature type="binding site" evidence="7">
    <location>
        <position position="255"/>
    </location>
    <ligand>
        <name>L-serine</name>
        <dbReference type="ChEBI" id="CHEBI:33384"/>
    </ligand>
</feature>
<dbReference type="CDD" id="cd00770">
    <property type="entry name" value="SerRS_core"/>
    <property type="match status" value="1"/>
</dbReference>
<dbReference type="AlphaFoldDB" id="A0A1G1WPE2"/>
<feature type="binding site" evidence="7">
    <location>
        <position position="376"/>
    </location>
    <ligand>
        <name>L-serine</name>
        <dbReference type="ChEBI" id="CHEBI:33384"/>
    </ligand>
</feature>
<keyword evidence="6" id="KW-0963">Cytoplasm</keyword>
<comment type="similarity">
    <text evidence="6">Belongs to the class-II aminoacyl-tRNA synthetase family. Type-1 seryl-tRNA synthetase subfamily.</text>
</comment>
<keyword evidence="4 6" id="KW-0648">Protein biosynthesis</keyword>
<dbReference type="PIRSF" id="PIRSF001529">
    <property type="entry name" value="Ser-tRNA-synth_IIa"/>
    <property type="match status" value="1"/>
</dbReference>
<feature type="binding site" evidence="6 8">
    <location>
        <begin position="255"/>
        <end position="257"/>
    </location>
    <ligand>
        <name>ATP</name>
        <dbReference type="ChEBI" id="CHEBI:30616"/>
    </ligand>
</feature>
<feature type="binding site" evidence="7">
    <location>
        <position position="224"/>
    </location>
    <ligand>
        <name>L-serine</name>
        <dbReference type="ChEBI" id="CHEBI:33384"/>
    </ligand>
</feature>
<comment type="domain">
    <text evidence="6">Consists of two distinct domains, a catalytic core and a N-terminal extension that is involved in tRNA binding.</text>
</comment>
<dbReference type="Gene3D" id="1.10.287.40">
    <property type="entry name" value="Serine-tRNA synthetase, tRNA binding domain"/>
    <property type="match status" value="1"/>
</dbReference>
<dbReference type="InterPro" id="IPR002317">
    <property type="entry name" value="Ser-tRNA-ligase_type_1"/>
</dbReference>
<dbReference type="PANTHER" id="PTHR11778">
    <property type="entry name" value="SERYL-TRNA SYNTHETASE"/>
    <property type="match status" value="1"/>
</dbReference>
<feature type="binding site" evidence="6">
    <location>
        <position position="378"/>
    </location>
    <ligand>
        <name>L-serine</name>
        <dbReference type="ChEBI" id="CHEBI:33384"/>
    </ligand>
</feature>
<organism evidence="10 11">
    <name type="scientific">Candidatus Woykebacteria bacterium RIFCSPHIGHO2_02_FULL_43_16b</name>
    <dbReference type="NCBI Taxonomy" id="1802601"/>
    <lineage>
        <taxon>Bacteria</taxon>
        <taxon>Candidatus Woykeibacteriota</taxon>
    </lineage>
</organism>
<dbReference type="InterPro" id="IPR006195">
    <property type="entry name" value="aa-tRNA-synth_II"/>
</dbReference>
<keyword evidence="1 6" id="KW-0436">Ligase</keyword>
<evidence type="ECO:0000256" key="6">
    <source>
        <dbReference type="HAMAP-Rule" id="MF_00176"/>
    </source>
</evidence>
<dbReference type="SUPFAM" id="SSF46589">
    <property type="entry name" value="tRNA-binding arm"/>
    <property type="match status" value="1"/>
</dbReference>
<dbReference type="Pfam" id="PF02403">
    <property type="entry name" value="Seryl_tRNA_N"/>
    <property type="match status" value="1"/>
</dbReference>
<feature type="binding site" evidence="6">
    <location>
        <begin position="224"/>
        <end position="226"/>
    </location>
    <ligand>
        <name>L-serine</name>
        <dbReference type="ChEBI" id="CHEBI:33384"/>
    </ligand>
</feature>
<dbReference type="GO" id="GO:0006434">
    <property type="term" value="P:seryl-tRNA aminoacylation"/>
    <property type="evidence" value="ECO:0007669"/>
    <property type="project" value="UniProtKB-UniRule"/>
</dbReference>
<evidence type="ECO:0000256" key="4">
    <source>
        <dbReference type="ARBA" id="ARBA00022917"/>
    </source>
</evidence>
<dbReference type="PROSITE" id="PS50862">
    <property type="entry name" value="AA_TRNA_LIGASE_II"/>
    <property type="match status" value="1"/>
</dbReference>
<comment type="subcellular location">
    <subcellularLocation>
        <location evidence="6">Cytoplasm</location>
    </subcellularLocation>
</comment>
<reference evidence="10 11" key="1">
    <citation type="journal article" date="2016" name="Nat. Commun.">
        <title>Thousands of microbial genomes shed light on interconnected biogeochemical processes in an aquifer system.</title>
        <authorList>
            <person name="Anantharaman K."/>
            <person name="Brown C.T."/>
            <person name="Hug L.A."/>
            <person name="Sharon I."/>
            <person name="Castelle C.J."/>
            <person name="Probst A.J."/>
            <person name="Thomas B.C."/>
            <person name="Singh A."/>
            <person name="Wilkins M.J."/>
            <person name="Karaoz U."/>
            <person name="Brodie E.L."/>
            <person name="Williams K.H."/>
            <person name="Hubbard S.S."/>
            <person name="Banfield J.F."/>
        </authorList>
    </citation>
    <scope>NUCLEOTIDE SEQUENCE [LARGE SCALE GENOMIC DNA]</scope>
</reference>
<comment type="function">
    <text evidence="6">Catalyzes the attachment of serine to tRNA(Ser). Is also able to aminoacylate tRNA(Sec) with serine, to form the misacylated tRNA L-seryl-tRNA(Sec), which will be further converted into selenocysteinyl-tRNA(Sec).</text>
</comment>
<gene>
    <name evidence="6" type="primary">serS</name>
    <name evidence="10" type="ORF">A3J50_01475</name>
</gene>
<dbReference type="InterPro" id="IPR015866">
    <property type="entry name" value="Ser-tRNA-synth_1_N"/>
</dbReference>
<feature type="site" description="Important for serine binding" evidence="7">
    <location>
        <position position="378"/>
    </location>
</feature>
<evidence type="ECO:0000256" key="1">
    <source>
        <dbReference type="ARBA" id="ARBA00022598"/>
    </source>
</evidence>
<sequence length="418" mass="47503">MIDTKFLSDNLAEYKAALKKRGSKINLDELISLGEKRKSLLIESEKLRHERNQLSSALKEKPTEQVIQKGRELKEKIQGLEEELAKIEPLISEQLMTVPNLIHADSPLGPEENKKTLRTQVEPPKFDFTPLDHEQIGTQLDLIDFERGAKVTGSKFYFLKNEAVLLEFALVNFALSKLTKLGFVPVITPEMIKDDILKGMGFAPRGPETQMYGIENTDLSLIGTAEHTLGGMHAQEAFNSKDLPRKYVGFSSCFRTEAGGYGKFSKGLYRVHQFDKVEMFIYCKPTESEKMHQELLSIEEEIWNDLEIPYRVVDLSTEDLGAASYRTYDIEAWMPGRDGGSYGEVTSTSNTTDYQSRRLNIRYKDNDKLDFVHMLNGTALAISRALVVILENNQQKDGSILMPKSLHKYLPFELIKPR</sequence>
<evidence type="ECO:0000256" key="5">
    <source>
        <dbReference type="ARBA" id="ARBA00023146"/>
    </source>
</evidence>
<dbReference type="GO" id="GO:0016260">
    <property type="term" value="P:selenocysteine biosynthetic process"/>
    <property type="evidence" value="ECO:0007669"/>
    <property type="project" value="UniProtKB-UniRule"/>
</dbReference>
<dbReference type="GO" id="GO:0004828">
    <property type="term" value="F:serine-tRNA ligase activity"/>
    <property type="evidence" value="ECO:0007669"/>
    <property type="project" value="UniProtKB-UniRule"/>
</dbReference>
<comment type="catalytic activity">
    <reaction evidence="6">
        <text>tRNA(Sec) + L-serine + ATP = L-seryl-tRNA(Sec) + AMP + diphosphate + H(+)</text>
        <dbReference type="Rhea" id="RHEA:42580"/>
        <dbReference type="Rhea" id="RHEA-COMP:9742"/>
        <dbReference type="Rhea" id="RHEA-COMP:10128"/>
        <dbReference type="ChEBI" id="CHEBI:15378"/>
        <dbReference type="ChEBI" id="CHEBI:30616"/>
        <dbReference type="ChEBI" id="CHEBI:33019"/>
        <dbReference type="ChEBI" id="CHEBI:33384"/>
        <dbReference type="ChEBI" id="CHEBI:78442"/>
        <dbReference type="ChEBI" id="CHEBI:78533"/>
        <dbReference type="ChEBI" id="CHEBI:456215"/>
        <dbReference type="EC" id="6.1.1.11"/>
    </reaction>
</comment>
<dbReference type="Gene3D" id="3.30.930.10">
    <property type="entry name" value="Bira Bifunctional Protein, Domain 2"/>
    <property type="match status" value="1"/>
</dbReference>
<keyword evidence="5 6" id="KW-0030">Aminoacyl-tRNA synthetase</keyword>
<feature type="domain" description="Aminoacyl-transfer RNA synthetases class-II family profile" evidence="9">
    <location>
        <begin position="132"/>
        <end position="403"/>
    </location>
</feature>
<dbReference type="SUPFAM" id="SSF55681">
    <property type="entry name" value="Class II aaRS and biotin synthetases"/>
    <property type="match status" value="1"/>
</dbReference>
<comment type="caution">
    <text evidence="10">The sequence shown here is derived from an EMBL/GenBank/DDBJ whole genome shotgun (WGS) entry which is preliminary data.</text>
</comment>
<dbReference type="UniPathway" id="UPA00906">
    <property type="reaction ID" value="UER00895"/>
</dbReference>
<dbReference type="Proteomes" id="UP000177821">
    <property type="component" value="Unassembled WGS sequence"/>
</dbReference>
<keyword evidence="3 6" id="KW-0067">ATP-binding</keyword>
<dbReference type="InterPro" id="IPR045864">
    <property type="entry name" value="aa-tRNA-synth_II/BPL/LPL"/>
</dbReference>
<comment type="catalytic activity">
    <reaction evidence="6">
        <text>tRNA(Ser) + L-serine + ATP = L-seryl-tRNA(Ser) + AMP + diphosphate + H(+)</text>
        <dbReference type="Rhea" id="RHEA:12292"/>
        <dbReference type="Rhea" id="RHEA-COMP:9669"/>
        <dbReference type="Rhea" id="RHEA-COMP:9703"/>
        <dbReference type="ChEBI" id="CHEBI:15378"/>
        <dbReference type="ChEBI" id="CHEBI:30616"/>
        <dbReference type="ChEBI" id="CHEBI:33019"/>
        <dbReference type="ChEBI" id="CHEBI:33384"/>
        <dbReference type="ChEBI" id="CHEBI:78442"/>
        <dbReference type="ChEBI" id="CHEBI:78533"/>
        <dbReference type="ChEBI" id="CHEBI:456215"/>
        <dbReference type="EC" id="6.1.1.11"/>
    </reaction>
</comment>
<dbReference type="GO" id="GO:0005737">
    <property type="term" value="C:cytoplasm"/>
    <property type="evidence" value="ECO:0007669"/>
    <property type="project" value="UniProtKB-SubCell"/>
</dbReference>
<evidence type="ECO:0000256" key="2">
    <source>
        <dbReference type="ARBA" id="ARBA00022741"/>
    </source>
</evidence>
<comment type="pathway">
    <text evidence="6">Aminoacyl-tRNA biosynthesis; selenocysteinyl-tRNA(Sec) biosynthesis; L-seryl-tRNA(Sec) from L-serine and tRNA(Sec): step 1/1.</text>
</comment>
<accession>A0A1G1WPE2</accession>
<name>A0A1G1WPE2_9BACT</name>
<protein>
    <recommendedName>
        <fullName evidence="6">Serine--tRNA ligase</fullName>
        <ecNumber evidence="6">6.1.1.11</ecNumber>
    </recommendedName>
    <alternativeName>
        <fullName evidence="6">Seryl-tRNA synthetase</fullName>
        <shortName evidence="6">SerRS</shortName>
    </alternativeName>
    <alternativeName>
        <fullName evidence="6">Seryl-tRNA(Ser/Sec) synthetase</fullName>
    </alternativeName>
</protein>
<feature type="binding site" evidence="8">
    <location>
        <begin position="271"/>
        <end position="274"/>
    </location>
    <ligand>
        <name>ATP</name>
        <dbReference type="ChEBI" id="CHEBI:30616"/>
    </ligand>
</feature>
<dbReference type="InterPro" id="IPR042103">
    <property type="entry name" value="SerRS_1_N_sf"/>
</dbReference>
<feature type="binding site" evidence="6">
    <location>
        <position position="271"/>
    </location>
    <ligand>
        <name>ATP</name>
        <dbReference type="ChEBI" id="CHEBI:30616"/>
    </ligand>
</feature>
<proteinExistence type="inferred from homology"/>
<dbReference type="InterPro" id="IPR002314">
    <property type="entry name" value="aa-tRNA-synt_IIb"/>
</dbReference>
<evidence type="ECO:0000313" key="10">
    <source>
        <dbReference type="EMBL" id="OGY29563.1"/>
    </source>
</evidence>
<dbReference type="InterPro" id="IPR010978">
    <property type="entry name" value="tRNA-bd_arm"/>
</dbReference>
<dbReference type="HAMAP" id="MF_00176">
    <property type="entry name" value="Ser_tRNA_synth_type1"/>
    <property type="match status" value="1"/>
</dbReference>
<comment type="subunit">
    <text evidence="6">Homodimer. The tRNA molecule binds across the dimer.</text>
</comment>
<dbReference type="GO" id="GO:0005524">
    <property type="term" value="F:ATP binding"/>
    <property type="evidence" value="ECO:0007669"/>
    <property type="project" value="UniProtKB-UniRule"/>
</dbReference>
<dbReference type="EC" id="6.1.1.11" evidence="6"/>
<dbReference type="EMBL" id="MHCX01000021">
    <property type="protein sequence ID" value="OGY29563.1"/>
    <property type="molecule type" value="Genomic_DNA"/>
</dbReference>
<feature type="binding site" evidence="6 8">
    <location>
        <begin position="344"/>
        <end position="347"/>
    </location>
    <ligand>
        <name>ATP</name>
        <dbReference type="ChEBI" id="CHEBI:30616"/>
    </ligand>
</feature>
<dbReference type="Pfam" id="PF00587">
    <property type="entry name" value="tRNA-synt_2b"/>
    <property type="match status" value="1"/>
</dbReference>
<evidence type="ECO:0000256" key="7">
    <source>
        <dbReference type="PIRSR" id="PIRSR001529-1"/>
    </source>
</evidence>
<keyword evidence="2 6" id="KW-0547">Nucleotide-binding</keyword>
<evidence type="ECO:0000256" key="3">
    <source>
        <dbReference type="ARBA" id="ARBA00022840"/>
    </source>
</evidence>
<dbReference type="PRINTS" id="PR00981">
    <property type="entry name" value="TRNASYNTHSER"/>
</dbReference>
<evidence type="ECO:0000256" key="8">
    <source>
        <dbReference type="PIRSR" id="PIRSR001529-2"/>
    </source>
</evidence>
<dbReference type="NCBIfam" id="TIGR00414">
    <property type="entry name" value="serS"/>
    <property type="match status" value="1"/>
</dbReference>